<feature type="domain" description="Signal transduction histidine kinase subgroup 3 dimerisation and phosphoacceptor" evidence="10">
    <location>
        <begin position="187"/>
        <end position="255"/>
    </location>
</feature>
<keyword evidence="7" id="KW-0067">ATP-binding</keyword>
<dbReference type="GO" id="GO:0000155">
    <property type="term" value="F:phosphorelay sensor kinase activity"/>
    <property type="evidence" value="ECO:0007669"/>
    <property type="project" value="InterPro"/>
</dbReference>
<dbReference type="SUPFAM" id="SSF55874">
    <property type="entry name" value="ATPase domain of HSP90 chaperone/DNA topoisomerase II/histidine kinase"/>
    <property type="match status" value="1"/>
</dbReference>
<feature type="transmembrane region" description="Helical" evidence="9">
    <location>
        <begin position="123"/>
        <end position="141"/>
    </location>
</feature>
<dbReference type="Gene3D" id="3.30.565.10">
    <property type="entry name" value="Histidine kinase-like ATPase, C-terminal domain"/>
    <property type="match status" value="1"/>
</dbReference>
<evidence type="ECO:0000256" key="9">
    <source>
        <dbReference type="SAM" id="Phobius"/>
    </source>
</evidence>
<keyword evidence="4" id="KW-0808">Transferase</keyword>
<evidence type="ECO:0000256" key="1">
    <source>
        <dbReference type="ARBA" id="ARBA00000085"/>
    </source>
</evidence>
<dbReference type="CDD" id="cd16917">
    <property type="entry name" value="HATPase_UhpB-NarQ-NarX-like"/>
    <property type="match status" value="1"/>
</dbReference>
<evidence type="ECO:0000313" key="12">
    <source>
        <dbReference type="Proteomes" id="UP000192674"/>
    </source>
</evidence>
<dbReference type="PANTHER" id="PTHR24421:SF10">
    <property type="entry name" value="NITRATE_NITRITE SENSOR PROTEIN NARQ"/>
    <property type="match status" value="1"/>
</dbReference>
<protein>
    <recommendedName>
        <fullName evidence="2">histidine kinase</fullName>
        <ecNumber evidence="2">2.7.13.3</ecNumber>
    </recommendedName>
</protein>
<comment type="catalytic activity">
    <reaction evidence="1">
        <text>ATP + protein L-histidine = ADP + protein N-phospho-L-histidine.</text>
        <dbReference type="EC" id="2.7.13.3"/>
    </reaction>
</comment>
<dbReference type="Proteomes" id="UP000192674">
    <property type="component" value="Unassembled WGS sequence"/>
</dbReference>
<feature type="transmembrane region" description="Helical" evidence="9">
    <location>
        <begin position="97"/>
        <end position="116"/>
    </location>
</feature>
<sequence length="390" mass="41147">MVNTCRSVAAMLGFFDRLSWVQRVTTAVLVMAAVAVVIFEGLSVDAVPGAIGIVICGLLPLAALLMSTLSAWVVSGIAAVSIAFTIISPRLPVPPDNTFGTIELLGLAILVVRVVIQFRPLRAAWLTTLLFGAATVLPLRLDNYDRIEYMIAVIVAGMAFLVLLGMYMRLYDRRRSVGFELERQTQRLEYARDLHDFVAHHVTAIVAQAKAVRFTTAAGMAPSPEALDDMLARIEKAGSEALVSMRSMITVLRDDSAPVRPHRTLGSVVAAAAENFAGPPVTVSIDSDLAARELPQETLDAAKHVVQESLTNILRHAAEVTRVEVSAVDSGGSLDVTVTNDGIAASNGLPSGGFGLVGLAERVESAGGHLNAGSTGAGWAVTAVLPSSKS</sequence>
<dbReference type="InterPro" id="IPR036890">
    <property type="entry name" value="HATPase_C_sf"/>
</dbReference>
<keyword evidence="8" id="KW-0902">Two-component regulatory system</keyword>
<dbReference type="EMBL" id="FWXV01000001">
    <property type="protein sequence ID" value="SMC73576.1"/>
    <property type="molecule type" value="Genomic_DNA"/>
</dbReference>
<keyword evidence="3" id="KW-0597">Phosphoprotein</keyword>
<dbReference type="AlphaFoldDB" id="A0A1Y5X642"/>
<feature type="transmembrane region" description="Helical" evidence="9">
    <location>
        <begin position="46"/>
        <end position="65"/>
    </location>
</feature>
<evidence type="ECO:0000256" key="6">
    <source>
        <dbReference type="ARBA" id="ARBA00022777"/>
    </source>
</evidence>
<evidence type="ECO:0000256" key="5">
    <source>
        <dbReference type="ARBA" id="ARBA00022741"/>
    </source>
</evidence>
<organism evidence="11 12">
    <name type="scientific">Kibdelosporangium aridum</name>
    <dbReference type="NCBI Taxonomy" id="2030"/>
    <lineage>
        <taxon>Bacteria</taxon>
        <taxon>Bacillati</taxon>
        <taxon>Actinomycetota</taxon>
        <taxon>Actinomycetes</taxon>
        <taxon>Pseudonocardiales</taxon>
        <taxon>Pseudonocardiaceae</taxon>
        <taxon>Kibdelosporangium</taxon>
    </lineage>
</organism>
<evidence type="ECO:0000259" key="10">
    <source>
        <dbReference type="Pfam" id="PF07730"/>
    </source>
</evidence>
<evidence type="ECO:0000256" key="7">
    <source>
        <dbReference type="ARBA" id="ARBA00022840"/>
    </source>
</evidence>
<evidence type="ECO:0000256" key="8">
    <source>
        <dbReference type="ARBA" id="ARBA00023012"/>
    </source>
</evidence>
<feature type="transmembrane region" description="Helical" evidence="9">
    <location>
        <begin position="147"/>
        <end position="167"/>
    </location>
</feature>
<gene>
    <name evidence="11" type="ORF">SAMN05661093_01788</name>
</gene>
<dbReference type="InterPro" id="IPR011712">
    <property type="entry name" value="Sig_transdc_His_kin_sub3_dim/P"/>
</dbReference>
<feature type="transmembrane region" description="Helical" evidence="9">
    <location>
        <begin position="20"/>
        <end position="40"/>
    </location>
</feature>
<keyword evidence="9" id="KW-0812">Transmembrane</keyword>
<keyword evidence="9" id="KW-1133">Transmembrane helix</keyword>
<dbReference type="Gene3D" id="1.20.5.1930">
    <property type="match status" value="1"/>
</dbReference>
<reference evidence="11 12" key="1">
    <citation type="submission" date="2017-04" db="EMBL/GenBank/DDBJ databases">
        <authorList>
            <person name="Afonso C.L."/>
            <person name="Miller P.J."/>
            <person name="Scott M.A."/>
            <person name="Spackman E."/>
            <person name="Goraichik I."/>
            <person name="Dimitrov K.M."/>
            <person name="Suarez D.L."/>
            <person name="Swayne D.E."/>
        </authorList>
    </citation>
    <scope>NUCLEOTIDE SEQUENCE [LARGE SCALE GENOMIC DNA]</scope>
    <source>
        <strain evidence="11 12">DSM 43828</strain>
    </source>
</reference>
<dbReference type="Pfam" id="PF07730">
    <property type="entry name" value="HisKA_3"/>
    <property type="match status" value="1"/>
</dbReference>
<keyword evidence="9" id="KW-0472">Membrane</keyword>
<name>A0A1Y5X642_KIBAR</name>
<dbReference type="GO" id="GO:0005524">
    <property type="term" value="F:ATP binding"/>
    <property type="evidence" value="ECO:0007669"/>
    <property type="project" value="UniProtKB-KW"/>
</dbReference>
<keyword evidence="12" id="KW-1185">Reference proteome</keyword>
<keyword evidence="6 11" id="KW-0418">Kinase</keyword>
<dbReference type="PANTHER" id="PTHR24421">
    <property type="entry name" value="NITRATE/NITRITE SENSOR PROTEIN NARX-RELATED"/>
    <property type="match status" value="1"/>
</dbReference>
<evidence type="ECO:0000256" key="3">
    <source>
        <dbReference type="ARBA" id="ARBA00022553"/>
    </source>
</evidence>
<evidence type="ECO:0000313" key="11">
    <source>
        <dbReference type="EMBL" id="SMC73576.1"/>
    </source>
</evidence>
<proteinExistence type="predicted"/>
<accession>A0A1Y5X642</accession>
<evidence type="ECO:0000256" key="2">
    <source>
        <dbReference type="ARBA" id="ARBA00012438"/>
    </source>
</evidence>
<dbReference type="GO" id="GO:0046983">
    <property type="term" value="F:protein dimerization activity"/>
    <property type="evidence" value="ECO:0007669"/>
    <property type="project" value="InterPro"/>
</dbReference>
<dbReference type="GO" id="GO:0016020">
    <property type="term" value="C:membrane"/>
    <property type="evidence" value="ECO:0007669"/>
    <property type="project" value="InterPro"/>
</dbReference>
<dbReference type="InterPro" id="IPR050482">
    <property type="entry name" value="Sensor_HK_TwoCompSys"/>
</dbReference>
<keyword evidence="5" id="KW-0547">Nucleotide-binding</keyword>
<evidence type="ECO:0000256" key="4">
    <source>
        <dbReference type="ARBA" id="ARBA00022679"/>
    </source>
</evidence>
<feature type="transmembrane region" description="Helical" evidence="9">
    <location>
        <begin position="72"/>
        <end position="91"/>
    </location>
</feature>
<dbReference type="EC" id="2.7.13.3" evidence="2"/>